<evidence type="ECO:0000256" key="8">
    <source>
        <dbReference type="ARBA" id="ARBA00022884"/>
    </source>
</evidence>
<dbReference type="PANTHER" id="PTHR11564">
    <property type="entry name" value="SIGNAL RECOGNITION PARTICLE 54K PROTEIN SRP54"/>
    <property type="match status" value="1"/>
</dbReference>
<evidence type="ECO:0000256" key="4">
    <source>
        <dbReference type="ARBA" id="ARBA00022490"/>
    </source>
</evidence>
<keyword evidence="6" id="KW-0378">Hydrolase</keyword>
<dbReference type="InterPro" id="IPR013822">
    <property type="entry name" value="Signal_recog_particl_SRP54_hlx"/>
</dbReference>
<evidence type="ECO:0000313" key="15">
    <source>
        <dbReference type="EMBL" id="KAF8822420.1"/>
    </source>
</evidence>
<dbReference type="SMART" id="SM00382">
    <property type="entry name" value="AAA"/>
    <property type="match status" value="1"/>
</dbReference>
<dbReference type="NCBIfam" id="TIGR01425">
    <property type="entry name" value="SRP54_euk"/>
    <property type="match status" value="1"/>
</dbReference>
<dbReference type="Proteomes" id="UP000823046">
    <property type="component" value="Unassembled WGS sequence"/>
</dbReference>
<accession>A0ABQ7JEV3</accession>
<comment type="catalytic activity">
    <reaction evidence="12">
        <text>GTP + H2O = GDP + phosphate + H(+)</text>
        <dbReference type="Rhea" id="RHEA:19669"/>
        <dbReference type="ChEBI" id="CHEBI:15377"/>
        <dbReference type="ChEBI" id="CHEBI:15378"/>
        <dbReference type="ChEBI" id="CHEBI:37565"/>
        <dbReference type="ChEBI" id="CHEBI:43474"/>
        <dbReference type="ChEBI" id="CHEBI:58189"/>
        <dbReference type="EC" id="3.6.5.4"/>
    </reaction>
    <physiologicalReaction direction="left-to-right" evidence="12">
        <dbReference type="Rhea" id="RHEA:19670"/>
    </physiologicalReaction>
</comment>
<proteinExistence type="inferred from homology"/>
<dbReference type="CDD" id="cd17875">
    <property type="entry name" value="SRP54_G"/>
    <property type="match status" value="1"/>
</dbReference>
<dbReference type="PANTHER" id="PTHR11564:SF5">
    <property type="entry name" value="SIGNAL RECOGNITION PARTICLE SUBUNIT SRP54"/>
    <property type="match status" value="1"/>
</dbReference>
<dbReference type="InterPro" id="IPR006325">
    <property type="entry name" value="SRP54_euk"/>
</dbReference>
<dbReference type="Gene3D" id="1.10.260.30">
    <property type="entry name" value="Signal recognition particle, SRP54 subunit, M-domain"/>
    <property type="match status" value="1"/>
</dbReference>
<dbReference type="SUPFAM" id="SSF47364">
    <property type="entry name" value="Domain of the SRP/SRP receptor G-proteins"/>
    <property type="match status" value="1"/>
</dbReference>
<evidence type="ECO:0000256" key="12">
    <source>
        <dbReference type="ARBA" id="ARBA00048157"/>
    </source>
</evidence>
<dbReference type="Pfam" id="PF02881">
    <property type="entry name" value="SRP54_N"/>
    <property type="match status" value="1"/>
</dbReference>
<dbReference type="SUPFAM" id="SSF52540">
    <property type="entry name" value="P-loop containing nucleoside triphosphate hydrolases"/>
    <property type="match status" value="1"/>
</dbReference>
<evidence type="ECO:0000259" key="14">
    <source>
        <dbReference type="PROSITE" id="PS00300"/>
    </source>
</evidence>
<evidence type="ECO:0000256" key="2">
    <source>
        <dbReference type="ARBA" id="ARBA00004496"/>
    </source>
</evidence>
<gene>
    <name evidence="15" type="ORF">IE077_003804</name>
</gene>
<dbReference type="InterPro" id="IPR022941">
    <property type="entry name" value="SRP54"/>
</dbReference>
<dbReference type="HAMAP" id="MF_00306">
    <property type="entry name" value="SRP54"/>
    <property type="match status" value="1"/>
</dbReference>
<evidence type="ECO:0000256" key="5">
    <source>
        <dbReference type="ARBA" id="ARBA00022741"/>
    </source>
</evidence>
<keyword evidence="9 13" id="KW-0342">GTP-binding</keyword>
<comment type="similarity">
    <text evidence="3 13">Belongs to the GTP-binding SRP family. SRP54 subfamily.</text>
</comment>
<evidence type="ECO:0000256" key="6">
    <source>
        <dbReference type="ARBA" id="ARBA00022801"/>
    </source>
</evidence>
<keyword evidence="8 13" id="KW-0694">RNA-binding</keyword>
<evidence type="ECO:0000256" key="11">
    <source>
        <dbReference type="ARBA" id="ARBA00023274"/>
    </source>
</evidence>
<dbReference type="SUPFAM" id="SSF47446">
    <property type="entry name" value="Signal peptide-binding domain"/>
    <property type="match status" value="1"/>
</dbReference>
<sequence length="500" mass="54949">MGSKINETFRNLHNATVIDDTVLESALREIAQALLQADVNVLTVREIRDNIKKAIAGQSNNAGTNKRNLIQTAVLEELVRMVSPGKDAYVPKKGKINIIMFVGLQGSGKTTSCTKYAYFYKRKGWKTALVCADTFRAGAFDQLKQNATKAKIPFYGSYTEADPVAIAMEGVEQFKAEKYDLIIVDTSGRHKQEVALFEEMKQVSAAVSPDDVVFVMDSHIGQACFEQAQAFRNAVNVGSVIVTKLDGNAKGGGALSAVAATHSPIIFLGTGEHFDDFEAFKAQSFISRLLGRGDVSELFNTINENVPKEVQTQMVERISKGKFTLRDMYQQYQNVLRLGSPATLMSMFPLMGNNILAPGQGEAGMAKLQRFMTILDSLTSEELDNEKPLDHSRINRIVIGSGTSTGEVQGLLEQHKQFQKMVGGLGKMGLSNEASMQHMMRNPQQLMSRMQNMFDPKVMKQIGGAGNLMNLMKGINQMDGSSGLQEMMQQMSTGTPGRRK</sequence>
<dbReference type="SMART" id="SM00962">
    <property type="entry name" value="SRP54"/>
    <property type="match status" value="1"/>
</dbReference>
<keyword evidence="7" id="KW-0256">Endoplasmic reticulum</keyword>
<evidence type="ECO:0000256" key="1">
    <source>
        <dbReference type="ARBA" id="ARBA00004240"/>
    </source>
</evidence>
<comment type="subcellular location">
    <subcellularLocation>
        <location evidence="2 13">Cytoplasm</location>
    </subcellularLocation>
    <subcellularLocation>
        <location evidence="1">Endoplasmic reticulum</location>
    </subcellularLocation>
</comment>
<comment type="function">
    <text evidence="13">Component of the signal recognition particle (SRP) complex, a ribonucleoprotein complex that mediates the cotranslational targeting of secretory and membrane proteins to the endoplasmic reticulum (ER).</text>
</comment>
<organism evidence="15 16">
    <name type="scientific">Cardiosporidium cionae</name>
    <dbReference type="NCBI Taxonomy" id="476202"/>
    <lineage>
        <taxon>Eukaryota</taxon>
        <taxon>Sar</taxon>
        <taxon>Alveolata</taxon>
        <taxon>Apicomplexa</taxon>
        <taxon>Aconoidasida</taxon>
        <taxon>Nephromycida</taxon>
        <taxon>Cardiosporidium</taxon>
    </lineage>
</organism>
<evidence type="ECO:0000256" key="7">
    <source>
        <dbReference type="ARBA" id="ARBA00022824"/>
    </source>
</evidence>
<evidence type="ECO:0000256" key="9">
    <source>
        <dbReference type="ARBA" id="ARBA00023134"/>
    </source>
</evidence>
<dbReference type="InterPro" id="IPR004125">
    <property type="entry name" value="Signal_recog_particle_SRP54_M"/>
</dbReference>
<comment type="caution">
    <text evidence="15">The sequence shown here is derived from an EMBL/GenBank/DDBJ whole genome shotgun (WGS) entry which is preliminary data.</text>
</comment>
<dbReference type="InterPro" id="IPR036225">
    <property type="entry name" value="SRP/SRP_N"/>
</dbReference>
<evidence type="ECO:0000313" key="16">
    <source>
        <dbReference type="Proteomes" id="UP000823046"/>
    </source>
</evidence>
<evidence type="ECO:0000256" key="13">
    <source>
        <dbReference type="RuleBase" id="RU364034"/>
    </source>
</evidence>
<name>A0ABQ7JEV3_9APIC</name>
<dbReference type="InterPro" id="IPR036891">
    <property type="entry name" value="Signal_recog_part_SRP54_M_sf"/>
</dbReference>
<keyword evidence="10 13" id="KW-0733">Signal recognition particle</keyword>
<dbReference type="InterPro" id="IPR000897">
    <property type="entry name" value="SRP54_GTPase_dom"/>
</dbReference>
<dbReference type="InterPro" id="IPR003593">
    <property type="entry name" value="AAA+_ATPase"/>
</dbReference>
<evidence type="ECO:0000256" key="3">
    <source>
        <dbReference type="ARBA" id="ARBA00005450"/>
    </source>
</evidence>
<dbReference type="Pfam" id="PF00448">
    <property type="entry name" value="SRP54"/>
    <property type="match status" value="1"/>
</dbReference>
<dbReference type="Pfam" id="PF02978">
    <property type="entry name" value="SRP_SPB"/>
    <property type="match status" value="1"/>
</dbReference>
<evidence type="ECO:0000256" key="10">
    <source>
        <dbReference type="ARBA" id="ARBA00023135"/>
    </source>
</evidence>
<keyword evidence="16" id="KW-1185">Reference proteome</keyword>
<dbReference type="Gene3D" id="3.40.50.300">
    <property type="entry name" value="P-loop containing nucleotide triphosphate hydrolases"/>
    <property type="match status" value="1"/>
</dbReference>
<keyword evidence="4 13" id="KW-0963">Cytoplasm</keyword>
<comment type="domain">
    <text evidence="13">The NG domain, also named G domain, is a special guanosine triphosphatase (GTPase) domain, which binds GTP and forms a guanosine 5'-triphosphate (GTP)-dependent complex with a homologous NG domain in the SRP receptor subunit SRPRA. The two NG domains undergo cooperative rearrangements upon their assembly, which culminate in the reciprocal activation of the GTPase activity of one another. SRP receptor compaction upon binding with cargo-loaded SRP and GTPase rearrangement drive SRP-mediated cotranslational protein translocation into the ER.</text>
</comment>
<reference evidence="15 16" key="1">
    <citation type="journal article" date="2020" name="bioRxiv">
        <title>Metabolic contributions of an alphaproteobacterial endosymbiont in the apicomplexan Cardiosporidium cionae.</title>
        <authorList>
            <person name="Hunter E.S."/>
            <person name="Paight C.J."/>
            <person name="Lane C.E."/>
        </authorList>
    </citation>
    <scope>NUCLEOTIDE SEQUENCE [LARGE SCALE GENOMIC DNA]</scope>
    <source>
        <strain evidence="15">ESH_2018</strain>
    </source>
</reference>
<feature type="domain" description="SRP54-type proteins GTP-binding" evidence="14">
    <location>
        <begin position="264"/>
        <end position="277"/>
    </location>
</feature>
<comment type="domain">
    <text evidence="13">The M domain binds the 7SL RNA in presence of SRP19 and binds the signal sequence of presecretory proteins.</text>
</comment>
<dbReference type="SMART" id="SM00963">
    <property type="entry name" value="SRP54_N"/>
    <property type="match status" value="1"/>
</dbReference>
<dbReference type="InterPro" id="IPR042101">
    <property type="entry name" value="SRP54_N_sf"/>
</dbReference>
<dbReference type="Gene3D" id="1.20.120.140">
    <property type="entry name" value="Signal recognition particle SRP54, nucleotide-binding domain"/>
    <property type="match status" value="1"/>
</dbReference>
<dbReference type="PROSITE" id="PS00300">
    <property type="entry name" value="SRP54"/>
    <property type="match status" value="1"/>
</dbReference>
<dbReference type="EMBL" id="JADAQX010000056">
    <property type="protein sequence ID" value="KAF8822420.1"/>
    <property type="molecule type" value="Genomic_DNA"/>
</dbReference>
<protein>
    <recommendedName>
        <fullName evidence="13">Signal recognition particle 54 kDa protein</fullName>
    </recommendedName>
</protein>
<keyword evidence="11 13" id="KW-0687">Ribonucleoprotein</keyword>
<dbReference type="InterPro" id="IPR027417">
    <property type="entry name" value="P-loop_NTPase"/>
</dbReference>
<keyword evidence="5 13" id="KW-0547">Nucleotide-binding</keyword>